<name>A0A8X6RYP5_TRICX</name>
<comment type="caution">
    <text evidence="1">The sequence shown here is derived from an EMBL/GenBank/DDBJ whole genome shotgun (WGS) entry which is preliminary data.</text>
</comment>
<evidence type="ECO:0000313" key="2">
    <source>
        <dbReference type="Proteomes" id="UP000887159"/>
    </source>
</evidence>
<proteinExistence type="predicted"/>
<protein>
    <submittedName>
        <fullName evidence="1">Uncharacterized protein</fullName>
    </submittedName>
</protein>
<dbReference type="EMBL" id="BMAU01021234">
    <property type="protein sequence ID" value="GFY03131.1"/>
    <property type="molecule type" value="Genomic_DNA"/>
</dbReference>
<accession>A0A8X6RYP5</accession>
<dbReference type="AlphaFoldDB" id="A0A8X6RYP5"/>
<sequence length="107" mass="11862">MSLRHQRAQSSIETRAGHNVYGYQQGVPLTVLNTELDTWREVIVIVPGPSNGIEYCCGRMTEVSNMAGSRRSLQINPFRQASNRSYTGHQGNQTMPGRMLLGELLAA</sequence>
<keyword evidence="2" id="KW-1185">Reference proteome</keyword>
<gene>
    <name evidence="1" type="ORF">TNCV_981361</name>
</gene>
<evidence type="ECO:0000313" key="1">
    <source>
        <dbReference type="EMBL" id="GFY03131.1"/>
    </source>
</evidence>
<organism evidence="1 2">
    <name type="scientific">Trichonephila clavipes</name>
    <name type="common">Golden silk orbweaver</name>
    <name type="synonym">Nephila clavipes</name>
    <dbReference type="NCBI Taxonomy" id="2585209"/>
    <lineage>
        <taxon>Eukaryota</taxon>
        <taxon>Metazoa</taxon>
        <taxon>Ecdysozoa</taxon>
        <taxon>Arthropoda</taxon>
        <taxon>Chelicerata</taxon>
        <taxon>Arachnida</taxon>
        <taxon>Araneae</taxon>
        <taxon>Araneomorphae</taxon>
        <taxon>Entelegynae</taxon>
        <taxon>Araneoidea</taxon>
        <taxon>Nephilidae</taxon>
        <taxon>Trichonephila</taxon>
    </lineage>
</organism>
<dbReference type="Proteomes" id="UP000887159">
    <property type="component" value="Unassembled WGS sequence"/>
</dbReference>
<reference evidence="1" key="1">
    <citation type="submission" date="2020-08" db="EMBL/GenBank/DDBJ databases">
        <title>Multicomponent nature underlies the extraordinary mechanical properties of spider dragline silk.</title>
        <authorList>
            <person name="Kono N."/>
            <person name="Nakamura H."/>
            <person name="Mori M."/>
            <person name="Yoshida Y."/>
            <person name="Ohtoshi R."/>
            <person name="Malay A.D."/>
            <person name="Moran D.A.P."/>
            <person name="Tomita M."/>
            <person name="Numata K."/>
            <person name="Arakawa K."/>
        </authorList>
    </citation>
    <scope>NUCLEOTIDE SEQUENCE</scope>
</reference>